<evidence type="ECO:0000313" key="3">
    <source>
        <dbReference type="Proteomes" id="UP001458880"/>
    </source>
</evidence>
<protein>
    <recommendedName>
        <fullName evidence="4">Secreted protein</fullName>
    </recommendedName>
</protein>
<keyword evidence="3" id="KW-1185">Reference proteome</keyword>
<feature type="transmembrane region" description="Helical" evidence="1">
    <location>
        <begin position="26"/>
        <end position="43"/>
    </location>
</feature>
<sequence length="110" mass="12954">MFVSRACQSNIVCVVRSSIQESKMKFLWLIFFLHTAWASLITMVRSSIQESKMKFLWLIFFLHTAWASLITMGTCRRNHVCIRNRCRPIKGLQSVPYFPTPAMRCQPLFY</sequence>
<reference evidence="2 3" key="1">
    <citation type="journal article" date="2024" name="BMC Genomics">
        <title>De novo assembly and annotation of Popillia japonica's genome with initial clues to its potential as an invasive pest.</title>
        <authorList>
            <person name="Cucini C."/>
            <person name="Boschi S."/>
            <person name="Funari R."/>
            <person name="Cardaioli E."/>
            <person name="Iannotti N."/>
            <person name="Marturano G."/>
            <person name="Paoli F."/>
            <person name="Bruttini M."/>
            <person name="Carapelli A."/>
            <person name="Frati F."/>
            <person name="Nardi F."/>
        </authorList>
    </citation>
    <scope>NUCLEOTIDE SEQUENCE [LARGE SCALE GENOMIC DNA]</scope>
    <source>
        <strain evidence="2">DMR45628</strain>
    </source>
</reference>
<gene>
    <name evidence="2" type="ORF">QE152_g28360</name>
</gene>
<accession>A0AAW1JKH5</accession>
<organism evidence="2 3">
    <name type="scientific">Popillia japonica</name>
    <name type="common">Japanese beetle</name>
    <dbReference type="NCBI Taxonomy" id="7064"/>
    <lineage>
        <taxon>Eukaryota</taxon>
        <taxon>Metazoa</taxon>
        <taxon>Ecdysozoa</taxon>
        <taxon>Arthropoda</taxon>
        <taxon>Hexapoda</taxon>
        <taxon>Insecta</taxon>
        <taxon>Pterygota</taxon>
        <taxon>Neoptera</taxon>
        <taxon>Endopterygota</taxon>
        <taxon>Coleoptera</taxon>
        <taxon>Polyphaga</taxon>
        <taxon>Scarabaeiformia</taxon>
        <taxon>Scarabaeidae</taxon>
        <taxon>Rutelinae</taxon>
        <taxon>Popillia</taxon>
    </lineage>
</organism>
<evidence type="ECO:0008006" key="4">
    <source>
        <dbReference type="Google" id="ProtNLM"/>
    </source>
</evidence>
<dbReference type="Proteomes" id="UP001458880">
    <property type="component" value="Unassembled WGS sequence"/>
</dbReference>
<evidence type="ECO:0000256" key="1">
    <source>
        <dbReference type="SAM" id="Phobius"/>
    </source>
</evidence>
<feature type="transmembrane region" description="Helical" evidence="1">
    <location>
        <begin position="55"/>
        <end position="75"/>
    </location>
</feature>
<keyword evidence="1" id="KW-1133">Transmembrane helix</keyword>
<keyword evidence="1" id="KW-0472">Membrane</keyword>
<dbReference type="EMBL" id="JASPKY010000352">
    <property type="protein sequence ID" value="KAK9704331.1"/>
    <property type="molecule type" value="Genomic_DNA"/>
</dbReference>
<name>A0AAW1JKH5_POPJA</name>
<comment type="caution">
    <text evidence="2">The sequence shown here is derived from an EMBL/GenBank/DDBJ whole genome shotgun (WGS) entry which is preliminary data.</text>
</comment>
<keyword evidence="1" id="KW-0812">Transmembrane</keyword>
<evidence type="ECO:0000313" key="2">
    <source>
        <dbReference type="EMBL" id="KAK9704331.1"/>
    </source>
</evidence>
<dbReference type="AlphaFoldDB" id="A0AAW1JKH5"/>
<proteinExistence type="predicted"/>